<reference evidence="1 2" key="1">
    <citation type="journal article" date="2009" name="Proc. Natl. Acad. Sci. U.S.A.">
        <title>The genomic basis of trophic strategy in marine bacteria.</title>
        <authorList>
            <person name="Lauro F.M."/>
            <person name="McDougald D."/>
            <person name="Thomas T."/>
            <person name="Williams T.J."/>
            <person name="Egan S."/>
            <person name="Rice S."/>
            <person name="DeMaere M.Z."/>
            <person name="Ting L."/>
            <person name="Ertan H."/>
            <person name="Johnson J."/>
            <person name="Ferriera S."/>
            <person name="Lapidus A."/>
            <person name="Anderson I."/>
            <person name="Kyrpides N."/>
            <person name="Munk A.C."/>
            <person name="Detter C."/>
            <person name="Han C.S."/>
            <person name="Brown M.V."/>
            <person name="Robb F.T."/>
            <person name="Kjelleberg S."/>
            <person name="Cavicchioli R."/>
        </authorList>
    </citation>
    <scope>NUCLEOTIDE SEQUENCE [LARGE SCALE GENOMIC DNA]</scope>
    <source>
        <strain evidence="2">DSM 13593 / LMG 18877 / RB2256</strain>
    </source>
</reference>
<dbReference type="STRING" id="317655.Sala_0053"/>
<proteinExistence type="predicted"/>
<dbReference type="Pfam" id="PF24702">
    <property type="entry name" value="DUF7665"/>
    <property type="match status" value="1"/>
</dbReference>
<dbReference type="HOGENOM" id="CLU_1685122_0_0_5"/>
<dbReference type="KEGG" id="sal:Sala_0053"/>
<dbReference type="Proteomes" id="UP000006578">
    <property type="component" value="Chromosome"/>
</dbReference>
<dbReference type="OrthoDB" id="3362599at2"/>
<evidence type="ECO:0000313" key="2">
    <source>
        <dbReference type="Proteomes" id="UP000006578"/>
    </source>
</evidence>
<evidence type="ECO:0000313" key="1">
    <source>
        <dbReference type="EMBL" id="ABF51779.1"/>
    </source>
</evidence>
<keyword evidence="2" id="KW-1185">Reference proteome</keyword>
<gene>
    <name evidence="1" type="ordered locus">Sala_0053</name>
</gene>
<organism evidence="1 2">
    <name type="scientific">Sphingopyxis alaskensis (strain DSM 13593 / LMG 18877 / RB2256)</name>
    <name type="common">Sphingomonas alaskensis</name>
    <dbReference type="NCBI Taxonomy" id="317655"/>
    <lineage>
        <taxon>Bacteria</taxon>
        <taxon>Pseudomonadati</taxon>
        <taxon>Pseudomonadota</taxon>
        <taxon>Alphaproteobacteria</taxon>
        <taxon>Sphingomonadales</taxon>
        <taxon>Sphingomonadaceae</taxon>
        <taxon>Sphingopyxis</taxon>
    </lineage>
</organism>
<name>Q1GX43_SPHAL</name>
<dbReference type="InterPro" id="IPR056082">
    <property type="entry name" value="BilB-like"/>
</dbReference>
<dbReference type="AlphaFoldDB" id="Q1GX43"/>
<sequence length="152" mass="17376">MTPDRVIFERDIAAAPFLEGAARNRWALRTLEWPHGMFDVTARDGRLFHLRLDFTGYPAASPTGGLWDPDTGAILALDKWPIGDVAFASVFRRDWQDGRALYMPLDRISLTGHHDWPTQYPHLVWRPDVGLIQYLAEVHRLLNMRGYHGIVG</sequence>
<dbReference type="eggNOG" id="ENOG5032T82">
    <property type="taxonomic scope" value="Bacteria"/>
</dbReference>
<dbReference type="EMBL" id="CP000356">
    <property type="protein sequence ID" value="ABF51779.1"/>
    <property type="molecule type" value="Genomic_DNA"/>
</dbReference>
<protein>
    <submittedName>
        <fullName evidence="1">Uncharacterized protein</fullName>
    </submittedName>
</protein>
<accession>Q1GX43</accession>
<dbReference type="RefSeq" id="WP_011540394.1">
    <property type="nucleotide sequence ID" value="NC_008048.1"/>
</dbReference>